<protein>
    <submittedName>
        <fullName evidence="2">Uncharacterized protein</fullName>
    </submittedName>
</protein>
<dbReference type="OrthoDB" id="181776at2759"/>
<gene>
    <name evidence="2" type="ORF">PHMEG_00017849</name>
</gene>
<dbReference type="AlphaFoldDB" id="A0A225VWU1"/>
<accession>A0A225VWU1</accession>
<sequence length="461" mass="50156">MAHQLLLLLPEDIPDQRQRLPAGPEYAEITDDTEADRVGVRVLLAAPDSIRDGEEATAHPGDCVRVNRIRVNHCRVQAGGLGKGTTGRLLRRPVFAFVNALPIYGQVTSYEVTICHRDGETAVEAVHVEELAPVVVFLLFKAQISRRITTHAGLTRAHSRILDRLLGARGAMATRQIKSVLAGIAPVATHPDPSDQNVWMDPMSGLDVLCSVRHVVDFGFYKDGGRPSPDNTADNHYWENPSVTSVGTVEATPPRRFDNAPEPAVHVYMDASDTGLCARVKFDPTEHAMIDAKRFSINVPVPPTLRQVYSRTSSPYSTCPSQNLHGDDTQGRGGSGARSAKTSDSWFGCQHRLLKDNPYNWLSSPFSAVPAVYRQAEHQPAPFGPNLATFAGFIVPIETSIRNSLPVTALHSPVCSALVDLPTLANPSQSKRSNGSSPDSTPTKPNCASLVGLRYWSSSFY</sequence>
<feature type="region of interest" description="Disordered" evidence="1">
    <location>
        <begin position="225"/>
        <end position="258"/>
    </location>
</feature>
<evidence type="ECO:0000313" key="3">
    <source>
        <dbReference type="Proteomes" id="UP000198211"/>
    </source>
</evidence>
<organism evidence="2 3">
    <name type="scientific">Phytophthora megakarya</name>
    <dbReference type="NCBI Taxonomy" id="4795"/>
    <lineage>
        <taxon>Eukaryota</taxon>
        <taxon>Sar</taxon>
        <taxon>Stramenopiles</taxon>
        <taxon>Oomycota</taxon>
        <taxon>Peronosporomycetes</taxon>
        <taxon>Peronosporales</taxon>
        <taxon>Peronosporaceae</taxon>
        <taxon>Phytophthora</taxon>
    </lineage>
</organism>
<feature type="region of interest" description="Disordered" evidence="1">
    <location>
        <begin position="426"/>
        <end position="446"/>
    </location>
</feature>
<evidence type="ECO:0000313" key="2">
    <source>
        <dbReference type="EMBL" id="OWZ09449.1"/>
    </source>
</evidence>
<dbReference type="EMBL" id="NBNE01002787">
    <property type="protein sequence ID" value="OWZ09449.1"/>
    <property type="molecule type" value="Genomic_DNA"/>
</dbReference>
<comment type="caution">
    <text evidence="2">The sequence shown here is derived from an EMBL/GenBank/DDBJ whole genome shotgun (WGS) entry which is preliminary data.</text>
</comment>
<reference evidence="3" key="1">
    <citation type="submission" date="2017-03" db="EMBL/GenBank/DDBJ databases">
        <title>Phytopthora megakarya and P. palmivora, two closely related causual agents of cacao black pod achieved similar genome size and gene model numbers by different mechanisms.</title>
        <authorList>
            <person name="Ali S."/>
            <person name="Shao J."/>
            <person name="Larry D.J."/>
            <person name="Kronmiller B."/>
            <person name="Shen D."/>
            <person name="Strem M.D."/>
            <person name="Melnick R.L."/>
            <person name="Guiltinan M.J."/>
            <person name="Tyler B.M."/>
            <person name="Meinhardt L.W."/>
            <person name="Bailey B.A."/>
        </authorList>
    </citation>
    <scope>NUCLEOTIDE SEQUENCE [LARGE SCALE GENOMIC DNA]</scope>
    <source>
        <strain evidence="3">zdho120</strain>
    </source>
</reference>
<name>A0A225VWU1_9STRA</name>
<proteinExistence type="predicted"/>
<dbReference type="Proteomes" id="UP000198211">
    <property type="component" value="Unassembled WGS sequence"/>
</dbReference>
<evidence type="ECO:0000256" key="1">
    <source>
        <dbReference type="SAM" id="MobiDB-lite"/>
    </source>
</evidence>
<feature type="compositionally biased region" description="Polar residues" evidence="1">
    <location>
        <begin position="310"/>
        <end position="324"/>
    </location>
</feature>
<feature type="region of interest" description="Disordered" evidence="1">
    <location>
        <begin position="310"/>
        <end position="341"/>
    </location>
</feature>
<keyword evidence="3" id="KW-1185">Reference proteome</keyword>